<dbReference type="InterPro" id="IPR019787">
    <property type="entry name" value="Znf_PHD-finger"/>
</dbReference>
<dbReference type="GO" id="GO:0000228">
    <property type="term" value="C:nuclear chromosome"/>
    <property type="evidence" value="ECO:0007669"/>
    <property type="project" value="TreeGrafter"/>
</dbReference>
<dbReference type="SUPFAM" id="SSF57903">
    <property type="entry name" value="FYVE/PHD zinc finger"/>
    <property type="match status" value="2"/>
</dbReference>
<dbReference type="GO" id="GO:0031445">
    <property type="term" value="P:regulation of heterochromatin formation"/>
    <property type="evidence" value="ECO:0007669"/>
    <property type="project" value="TreeGrafter"/>
</dbReference>
<dbReference type="GeneID" id="114248404"/>
<dbReference type="GO" id="GO:0006355">
    <property type="term" value="P:regulation of DNA-templated transcription"/>
    <property type="evidence" value="ECO:0007669"/>
    <property type="project" value="TreeGrafter"/>
</dbReference>
<dbReference type="GO" id="GO:0045740">
    <property type="term" value="P:positive regulation of DNA replication"/>
    <property type="evidence" value="ECO:0007669"/>
    <property type="project" value="TreeGrafter"/>
</dbReference>
<evidence type="ECO:0000256" key="8">
    <source>
        <dbReference type="ARBA" id="ARBA00023163"/>
    </source>
</evidence>
<feature type="compositionally biased region" description="Basic and acidic residues" evidence="14">
    <location>
        <begin position="304"/>
        <end position="333"/>
    </location>
</feature>
<dbReference type="PRINTS" id="PR00503">
    <property type="entry name" value="BROMODOMAIN"/>
</dbReference>
<dbReference type="Pfam" id="PF00439">
    <property type="entry name" value="Bromodomain"/>
    <property type="match status" value="1"/>
</dbReference>
<dbReference type="GO" id="GO:0006338">
    <property type="term" value="P:chromatin remodeling"/>
    <property type="evidence" value="ECO:0007669"/>
    <property type="project" value="InterPro"/>
</dbReference>
<feature type="compositionally biased region" description="Basic residues" evidence="14">
    <location>
        <begin position="1285"/>
        <end position="1294"/>
    </location>
</feature>
<comment type="subcellular location">
    <subcellularLocation>
        <location evidence="1 12">Nucleus</location>
    </subcellularLocation>
</comment>
<feature type="region of interest" description="Disordered" evidence="14">
    <location>
        <begin position="1431"/>
        <end position="1464"/>
    </location>
</feature>
<evidence type="ECO:0000256" key="5">
    <source>
        <dbReference type="ARBA" id="ARBA00023015"/>
    </source>
</evidence>
<name>A0A6J2K577_BOMMA</name>
<evidence type="ECO:0000256" key="12">
    <source>
        <dbReference type="PROSITE-ProRule" id="PRU00475"/>
    </source>
</evidence>
<dbReference type="PROSITE" id="PS00633">
    <property type="entry name" value="BROMODOMAIN_1"/>
    <property type="match status" value="1"/>
</dbReference>
<dbReference type="PROSITE" id="PS50014">
    <property type="entry name" value="BROMODOMAIN_2"/>
    <property type="match status" value="1"/>
</dbReference>
<dbReference type="InterPro" id="IPR036427">
    <property type="entry name" value="Bromodomain-like_sf"/>
</dbReference>
<protein>
    <submittedName>
        <fullName evidence="20">Bromodomain adjacent to zinc finger domain protein 1A isoform X1</fullName>
    </submittedName>
</protein>
<dbReference type="GO" id="GO:0008623">
    <property type="term" value="C:CHRAC"/>
    <property type="evidence" value="ECO:0007669"/>
    <property type="project" value="TreeGrafter"/>
</dbReference>
<sequence>MPLLKRKAFEKSTASEYLRDDDEVFHCEITDEIFKDYEEYCERIILVNSMVWTCEMTGKNNLTYSEALASEKAARNQLKDFPMELRIPILYLAARTNRCSFAEMSEDVFNFVRDRYFVGETIEACLEGDHWTEAHILSVTAQKQHPDSKAILSAASYVYEVEQYTDATPSTMGQIGTAPFDRVRRRKGIYSRDKNRLFLKQFVEHGPGGVICIKKSALNEYNISKVSFSQIFTGNPPEFESSKKLLKSPAATKVQHKPASATKLNKSLKKPSPDKKGRQESMDKFLKKTDKTEAAKPKMPVDPAAKKSAQELAEKMRRAEDQMRQRKEEEKAKKKEKNARLQAYLKEWQKVKDDLDLEDHKMIPKGIPIDIEGISQSHIGDFLSVLEFVHLYSNILKSKDFLHGALDIETLRKALTMKEHSGVFCDIIQMFLTTIFGLQEDEAEDYNENGGIHLSNEDKEAFPDVGVAKAVELATKASKWSQTYLGTPLSKLPMDALTVSEILRLHLLSSGAAGTARGAAWRASQRGGYSSLDDPGLRLRRRAPQLLVRLAKYHVAELGLDDKFEILQCLMNQILTYATVRDVIEEKLEEHKNSKQALRLLQINERKREAQLLASKQDLKKEAAAKKEENKLSGEKARAIDEQLKVDTEKLNKENDEKKKEYEKKLKELQIGLFDYSSYLGMDRAYRRYWLNQAVAGLFVEAGTEPRGPCRDKPLPSAPEHGEDTLTYVTRLFETEKEKASSDKENDSAANSRGNSPKKPLTNINGLTHRNGFDDITQQLLICSGDLSTCKVHGKVDRPQWWVYHTEEQIEALIQSLNKRGIRESELRQSLELDKDNIIQYLRKCPVKYLNGSAASSPPPPAPHYTRRRPPPPSLTVPRDSSLAEAVELVLRDYILDLEEKIHYGCLGALKVKDREAWRGTIMLRGYDKQADYLTWGPNQMYRDDYHQPNGVLNIPQDLDETELESIPVNKYRDPGYYLEAARVNGVKVEGDELKARRDVIRGLACALLQVSQAIHAKYLKRPLGWDEKGRARSTEAGALARWQVSLLECGSAAGARLHAAALHASVCWRASVLRAACRLCRRRADPHAMLLCDACNAGHHLYCLTPPLQPGELKKVPEGDWFCDQCKPKEHKRSPRKKRKLYSDEDVEEPPNSEAEAEECEDEEGGIDAGVCAACGSGGRLRATCRACAAAFHAECAEPRPPPGAARWLCAACLAPTRAMSSVRRCAATALSNIHQYTRALHASPSSESEDSDYNTALVKLKKRKQRHSNDAAPLQNGTTPPSGKKRGRKPKHEKLNMSNGKDRRSKISLTNGVHEERATRGPDAVQQLLRDVIKHKDSWPFYEPVSIEDVPDYLDVIDQPMDLTTIKEKLEKSQYSSDEELIADIALIFHNCYTYNTDTHPVAKAGGRLEKFVNKRCAELDLPSLPELSFSKRKEAESQEHSAGPSSDDEDDLPIAKRKKHK</sequence>
<dbReference type="Gene3D" id="1.20.920.10">
    <property type="entry name" value="Bromodomain-like"/>
    <property type="match status" value="1"/>
</dbReference>
<feature type="domain" description="Bromo" evidence="15">
    <location>
        <begin position="1335"/>
        <end position="1405"/>
    </location>
</feature>
<evidence type="ECO:0000256" key="9">
    <source>
        <dbReference type="ARBA" id="ARBA00023242"/>
    </source>
</evidence>
<dbReference type="PANTHER" id="PTHR46510">
    <property type="entry name" value="BROMODOMAIN ADJACENT TO ZINC FINGER DOMAIN PROTEIN 1A"/>
    <property type="match status" value="1"/>
</dbReference>
<organism evidence="19 20">
    <name type="scientific">Bombyx mandarina</name>
    <name type="common">Wild silk moth</name>
    <name type="synonym">Wild silkworm</name>
    <dbReference type="NCBI Taxonomy" id="7092"/>
    <lineage>
        <taxon>Eukaryota</taxon>
        <taxon>Metazoa</taxon>
        <taxon>Ecdysozoa</taxon>
        <taxon>Arthropoda</taxon>
        <taxon>Hexapoda</taxon>
        <taxon>Insecta</taxon>
        <taxon>Pterygota</taxon>
        <taxon>Neoptera</taxon>
        <taxon>Endopterygota</taxon>
        <taxon>Lepidoptera</taxon>
        <taxon>Glossata</taxon>
        <taxon>Ditrysia</taxon>
        <taxon>Bombycoidea</taxon>
        <taxon>Bombycidae</taxon>
        <taxon>Bombycinae</taxon>
        <taxon>Bombyx</taxon>
    </lineage>
</organism>
<dbReference type="RefSeq" id="XP_028037431.1">
    <property type="nucleotide sequence ID" value="XM_028181630.1"/>
</dbReference>
<dbReference type="InterPro" id="IPR001965">
    <property type="entry name" value="Znf_PHD"/>
</dbReference>
<dbReference type="CTD" id="387569"/>
<evidence type="ECO:0000256" key="4">
    <source>
        <dbReference type="ARBA" id="ARBA00022833"/>
    </source>
</evidence>
<evidence type="ECO:0000256" key="6">
    <source>
        <dbReference type="ARBA" id="ARBA00023054"/>
    </source>
</evidence>
<dbReference type="InterPro" id="IPR018501">
    <property type="entry name" value="DDT_dom"/>
</dbReference>
<gene>
    <name evidence="20" type="primary">LOC114248404</name>
</gene>
<feature type="region of interest" description="Disordered" evidence="14">
    <location>
        <begin position="737"/>
        <end position="765"/>
    </location>
</feature>
<evidence type="ECO:0000256" key="2">
    <source>
        <dbReference type="ARBA" id="ARBA00022723"/>
    </source>
</evidence>
<dbReference type="Pfam" id="PF15612">
    <property type="entry name" value="WHIM1"/>
    <property type="match status" value="1"/>
</dbReference>
<feature type="region of interest" description="Disordered" evidence="14">
    <location>
        <begin position="852"/>
        <end position="879"/>
    </location>
</feature>
<dbReference type="SMART" id="SM00297">
    <property type="entry name" value="BROMO"/>
    <property type="match status" value="1"/>
</dbReference>
<evidence type="ECO:0000256" key="7">
    <source>
        <dbReference type="ARBA" id="ARBA00023117"/>
    </source>
</evidence>
<keyword evidence="6 13" id="KW-0175">Coiled coil</keyword>
<feature type="domain" description="DDT" evidence="17">
    <location>
        <begin position="376"/>
        <end position="441"/>
    </location>
</feature>
<dbReference type="SUPFAM" id="SSF47370">
    <property type="entry name" value="Bromodomain"/>
    <property type="match status" value="1"/>
</dbReference>
<feature type="region of interest" description="Disordered" evidence="14">
    <location>
        <begin position="1135"/>
        <end position="1163"/>
    </location>
</feature>
<evidence type="ECO:0000259" key="17">
    <source>
        <dbReference type="PROSITE" id="PS50827"/>
    </source>
</evidence>
<evidence type="ECO:0000256" key="11">
    <source>
        <dbReference type="PROSITE-ProRule" id="PRU00146"/>
    </source>
</evidence>
<dbReference type="KEGG" id="bman:114248404"/>
<evidence type="ECO:0000256" key="1">
    <source>
        <dbReference type="ARBA" id="ARBA00004123"/>
    </source>
</evidence>
<feature type="compositionally biased region" description="Basic and acidic residues" evidence="14">
    <location>
        <begin position="271"/>
        <end position="296"/>
    </location>
</feature>
<dbReference type="InterPro" id="IPR013136">
    <property type="entry name" value="WSTF_Acf1_Cbp146"/>
</dbReference>
<dbReference type="PANTHER" id="PTHR46510:SF1">
    <property type="entry name" value="BROMODOMAIN ADJACENT TO ZINC FINGER DOMAIN PROTEIN 1A"/>
    <property type="match status" value="1"/>
</dbReference>
<feature type="region of interest" description="Disordered" evidence="14">
    <location>
        <begin position="705"/>
        <end position="725"/>
    </location>
</feature>
<evidence type="ECO:0000313" key="20">
    <source>
        <dbReference type="RefSeq" id="XP_028037431.1"/>
    </source>
</evidence>
<feature type="coiled-coil region" evidence="13">
    <location>
        <begin position="581"/>
        <end position="672"/>
    </location>
</feature>
<evidence type="ECO:0000259" key="18">
    <source>
        <dbReference type="PROSITE" id="PS51136"/>
    </source>
</evidence>
<dbReference type="Pfam" id="PF00628">
    <property type="entry name" value="PHD"/>
    <property type="match status" value="1"/>
</dbReference>
<dbReference type="PROSITE" id="PS50827">
    <property type="entry name" value="DDT"/>
    <property type="match status" value="1"/>
</dbReference>
<feature type="compositionally biased region" description="Basic and acidic residues" evidence="14">
    <location>
        <begin position="737"/>
        <end position="747"/>
    </location>
</feature>
<dbReference type="InterPro" id="IPR028941">
    <property type="entry name" value="WHIM2_dom"/>
</dbReference>
<dbReference type="SMART" id="SM00249">
    <property type="entry name" value="PHD"/>
    <property type="match status" value="2"/>
</dbReference>
<keyword evidence="7 10" id="KW-0103">Bromodomain</keyword>
<dbReference type="Pfam" id="PF10537">
    <property type="entry name" value="WAC_Acf1_DNA_bd"/>
    <property type="match status" value="1"/>
</dbReference>
<feature type="domain" description="WAC" evidence="18">
    <location>
        <begin position="22"/>
        <end position="129"/>
    </location>
</feature>
<dbReference type="PROSITE" id="PS01359">
    <property type="entry name" value="ZF_PHD_1"/>
    <property type="match status" value="1"/>
</dbReference>
<evidence type="ECO:0000259" key="15">
    <source>
        <dbReference type="PROSITE" id="PS50014"/>
    </source>
</evidence>
<keyword evidence="19" id="KW-1185">Reference proteome</keyword>
<dbReference type="InterPro" id="IPR028942">
    <property type="entry name" value="WHIM1_dom"/>
</dbReference>
<dbReference type="InterPro" id="IPR047171">
    <property type="entry name" value="BAZ1A"/>
</dbReference>
<accession>A0A6J2K577</accession>
<keyword evidence="5" id="KW-0805">Transcription regulation</keyword>
<feature type="compositionally biased region" description="Basic and acidic residues" evidence="14">
    <location>
        <begin position="1432"/>
        <end position="1442"/>
    </location>
</feature>
<dbReference type="InterPro" id="IPR018359">
    <property type="entry name" value="Bromodomain_CS"/>
</dbReference>
<dbReference type="Pfam" id="PF15613">
    <property type="entry name" value="WSD"/>
    <property type="match status" value="1"/>
</dbReference>
<evidence type="ECO:0000313" key="19">
    <source>
        <dbReference type="Proteomes" id="UP000504629"/>
    </source>
</evidence>
<dbReference type="InterPro" id="IPR013083">
    <property type="entry name" value="Znf_RING/FYVE/PHD"/>
</dbReference>
<feature type="region of interest" description="Disordered" evidence="14">
    <location>
        <begin position="239"/>
        <end position="338"/>
    </location>
</feature>
<feature type="compositionally biased region" description="Basic and acidic residues" evidence="14">
    <location>
        <begin position="708"/>
        <end position="724"/>
    </location>
</feature>
<dbReference type="OrthoDB" id="332390at2759"/>
<keyword evidence="9 12" id="KW-0539">Nucleus</keyword>
<dbReference type="Proteomes" id="UP000504629">
    <property type="component" value="Unplaced"/>
</dbReference>
<dbReference type="SMART" id="SM00571">
    <property type="entry name" value="DDT"/>
    <property type="match status" value="1"/>
</dbReference>
<feature type="region of interest" description="Disordered" evidence="14">
    <location>
        <begin position="1264"/>
        <end position="1321"/>
    </location>
</feature>
<feature type="domain" description="PHD-type" evidence="16">
    <location>
        <begin position="1075"/>
        <end position="1130"/>
    </location>
</feature>
<dbReference type="Gene3D" id="3.30.40.10">
    <property type="entry name" value="Zinc/RING finger domain, C3HC4 (zinc finger)"/>
    <property type="match status" value="2"/>
</dbReference>
<keyword evidence="2" id="KW-0479">Metal-binding</keyword>
<dbReference type="InterPro" id="IPR011011">
    <property type="entry name" value="Znf_FYVE_PHD"/>
</dbReference>
<evidence type="ECO:0000259" key="16">
    <source>
        <dbReference type="PROSITE" id="PS50016"/>
    </source>
</evidence>
<reference evidence="20" key="1">
    <citation type="submission" date="2025-08" db="UniProtKB">
        <authorList>
            <consortium name="RefSeq"/>
        </authorList>
    </citation>
    <scope>IDENTIFICATION</scope>
    <source>
        <tissue evidence="20">Silk gland</tissue>
    </source>
</reference>
<dbReference type="PROSITE" id="PS50016">
    <property type="entry name" value="ZF_PHD_2"/>
    <property type="match status" value="1"/>
</dbReference>
<dbReference type="GO" id="GO:0003677">
    <property type="term" value="F:DNA binding"/>
    <property type="evidence" value="ECO:0007669"/>
    <property type="project" value="TreeGrafter"/>
</dbReference>
<dbReference type="InterPro" id="IPR019786">
    <property type="entry name" value="Zinc_finger_PHD-type_CS"/>
</dbReference>
<feature type="compositionally biased region" description="Acidic residues" evidence="14">
    <location>
        <begin position="1145"/>
        <end position="1163"/>
    </location>
</feature>
<evidence type="ECO:0000256" key="10">
    <source>
        <dbReference type="PROSITE-ProRule" id="PRU00035"/>
    </source>
</evidence>
<keyword evidence="8" id="KW-0804">Transcription</keyword>
<dbReference type="InterPro" id="IPR001487">
    <property type="entry name" value="Bromodomain"/>
</dbReference>
<keyword evidence="4" id="KW-0862">Zinc</keyword>
<evidence type="ECO:0000256" key="13">
    <source>
        <dbReference type="SAM" id="Coils"/>
    </source>
</evidence>
<proteinExistence type="predicted"/>
<keyword evidence="3 11" id="KW-0863">Zinc-finger</keyword>
<evidence type="ECO:0000256" key="3">
    <source>
        <dbReference type="ARBA" id="ARBA00022771"/>
    </source>
</evidence>
<dbReference type="GO" id="GO:0008270">
    <property type="term" value="F:zinc ion binding"/>
    <property type="evidence" value="ECO:0007669"/>
    <property type="project" value="UniProtKB-KW"/>
</dbReference>
<evidence type="ECO:0000256" key="14">
    <source>
        <dbReference type="SAM" id="MobiDB-lite"/>
    </source>
</evidence>
<dbReference type="PROSITE" id="PS51136">
    <property type="entry name" value="WAC"/>
    <property type="match status" value="1"/>
</dbReference>